<keyword evidence="2" id="KW-0949">S-adenosyl-L-methionine</keyword>
<evidence type="ECO:0000256" key="2">
    <source>
        <dbReference type="ARBA" id="ARBA00022691"/>
    </source>
</evidence>
<dbReference type="EC" id="2.1.1.137" evidence="4"/>
<feature type="domain" description="Methyltransferase" evidence="9">
    <location>
        <begin position="108"/>
        <end position="254"/>
    </location>
</feature>
<evidence type="ECO:0000259" key="9">
    <source>
        <dbReference type="Pfam" id="PF13847"/>
    </source>
</evidence>
<proteinExistence type="inferred from homology"/>
<dbReference type="PANTHER" id="PTHR43675:SF8">
    <property type="entry name" value="ARSENITE METHYLTRANSFERASE"/>
    <property type="match status" value="1"/>
</dbReference>
<dbReference type="GO" id="GO:0030791">
    <property type="term" value="F:arsenite methyltransferase activity"/>
    <property type="evidence" value="ECO:0007669"/>
    <property type="project" value="UniProtKB-EC"/>
</dbReference>
<comment type="caution">
    <text evidence="10">The sequence shown here is derived from an EMBL/GenBank/DDBJ whole genome shotgun (WGS) entry which is preliminary data.</text>
</comment>
<evidence type="ECO:0000256" key="7">
    <source>
        <dbReference type="ARBA" id="ARBA00047943"/>
    </source>
</evidence>
<evidence type="ECO:0000256" key="8">
    <source>
        <dbReference type="ARBA" id="ARBA00048428"/>
    </source>
</evidence>
<dbReference type="InterPro" id="IPR025714">
    <property type="entry name" value="Methyltranfer_dom"/>
</dbReference>
<keyword evidence="1" id="KW-0808">Transferase</keyword>
<comment type="catalytic activity">
    <reaction evidence="7">
        <text>arsenic triglutathione + 2 [thioredoxin]-dithiol + 2 S-adenosyl-L-methionine + H2O = dimethylarsinous acid + 2 [thioredoxin]-disulfide + 3 glutathione + 2 S-adenosyl-L-homocysteine + 2 H(+)</text>
        <dbReference type="Rhea" id="RHEA:69464"/>
        <dbReference type="Rhea" id="RHEA-COMP:10698"/>
        <dbReference type="Rhea" id="RHEA-COMP:10700"/>
        <dbReference type="ChEBI" id="CHEBI:15377"/>
        <dbReference type="ChEBI" id="CHEBI:15378"/>
        <dbReference type="ChEBI" id="CHEBI:23808"/>
        <dbReference type="ChEBI" id="CHEBI:29950"/>
        <dbReference type="ChEBI" id="CHEBI:50058"/>
        <dbReference type="ChEBI" id="CHEBI:57856"/>
        <dbReference type="ChEBI" id="CHEBI:57925"/>
        <dbReference type="ChEBI" id="CHEBI:59789"/>
        <dbReference type="ChEBI" id="CHEBI:183640"/>
        <dbReference type="EC" id="2.1.1.137"/>
    </reaction>
</comment>
<evidence type="ECO:0000256" key="6">
    <source>
        <dbReference type="ARBA" id="ARBA00047941"/>
    </source>
</evidence>
<feature type="non-terminal residue" evidence="10">
    <location>
        <position position="300"/>
    </location>
</feature>
<evidence type="ECO:0000256" key="1">
    <source>
        <dbReference type="ARBA" id="ARBA00022679"/>
    </source>
</evidence>
<dbReference type="AlphaFoldDB" id="A0A0F9KV53"/>
<evidence type="ECO:0000256" key="5">
    <source>
        <dbReference type="ARBA" id="ARBA00034545"/>
    </source>
</evidence>
<dbReference type="NCBIfam" id="NF008823">
    <property type="entry name" value="PRK11873.1"/>
    <property type="match status" value="1"/>
</dbReference>
<comment type="catalytic activity">
    <reaction evidence="8">
        <text>arsenic triglutathione + 3 [thioredoxin]-dithiol + 3 S-adenosyl-L-methionine = trimethylarsine + 3 [thioredoxin]-disulfide + 3 glutathione + 3 S-adenosyl-L-homocysteine + 3 H(+)</text>
        <dbReference type="Rhea" id="RHEA:69432"/>
        <dbReference type="Rhea" id="RHEA-COMP:10698"/>
        <dbReference type="Rhea" id="RHEA-COMP:10700"/>
        <dbReference type="ChEBI" id="CHEBI:15378"/>
        <dbReference type="ChEBI" id="CHEBI:27130"/>
        <dbReference type="ChEBI" id="CHEBI:29950"/>
        <dbReference type="ChEBI" id="CHEBI:50058"/>
        <dbReference type="ChEBI" id="CHEBI:57856"/>
        <dbReference type="ChEBI" id="CHEBI:57925"/>
        <dbReference type="ChEBI" id="CHEBI:59789"/>
        <dbReference type="ChEBI" id="CHEBI:183640"/>
        <dbReference type="EC" id="2.1.1.137"/>
    </reaction>
</comment>
<dbReference type="PANTHER" id="PTHR43675">
    <property type="entry name" value="ARSENITE METHYLTRANSFERASE"/>
    <property type="match status" value="1"/>
</dbReference>
<dbReference type="InterPro" id="IPR026669">
    <property type="entry name" value="Arsenite_MeTrfase-like"/>
</dbReference>
<dbReference type="CDD" id="cd02440">
    <property type="entry name" value="AdoMet_MTases"/>
    <property type="match status" value="1"/>
</dbReference>
<dbReference type="EMBL" id="LAZR01007385">
    <property type="protein sequence ID" value="KKM85593.1"/>
    <property type="molecule type" value="Genomic_DNA"/>
</dbReference>
<dbReference type="Gene3D" id="3.40.50.150">
    <property type="entry name" value="Vaccinia Virus protein VP39"/>
    <property type="match status" value="1"/>
</dbReference>
<organism evidence="10">
    <name type="scientific">marine sediment metagenome</name>
    <dbReference type="NCBI Taxonomy" id="412755"/>
    <lineage>
        <taxon>unclassified sequences</taxon>
        <taxon>metagenomes</taxon>
        <taxon>ecological metagenomes</taxon>
    </lineage>
</organism>
<reference evidence="10" key="1">
    <citation type="journal article" date="2015" name="Nature">
        <title>Complex archaea that bridge the gap between prokaryotes and eukaryotes.</title>
        <authorList>
            <person name="Spang A."/>
            <person name="Saw J.H."/>
            <person name="Jorgensen S.L."/>
            <person name="Zaremba-Niedzwiedzka K."/>
            <person name="Martijn J."/>
            <person name="Lind A.E."/>
            <person name="van Eijk R."/>
            <person name="Schleper C."/>
            <person name="Guy L."/>
            <person name="Ettema T.J."/>
        </authorList>
    </citation>
    <scope>NUCLEOTIDE SEQUENCE</scope>
</reference>
<comment type="catalytic activity">
    <reaction evidence="6">
        <text>arsenic triglutathione + [thioredoxin]-dithiol + S-adenosyl-L-methionine + 2 H2O = methylarsonous acid + [thioredoxin]-disulfide + 3 glutathione + S-adenosyl-L-homocysteine + H(+)</text>
        <dbReference type="Rhea" id="RHEA:69460"/>
        <dbReference type="Rhea" id="RHEA-COMP:10698"/>
        <dbReference type="Rhea" id="RHEA-COMP:10700"/>
        <dbReference type="ChEBI" id="CHEBI:15377"/>
        <dbReference type="ChEBI" id="CHEBI:15378"/>
        <dbReference type="ChEBI" id="CHEBI:17826"/>
        <dbReference type="ChEBI" id="CHEBI:29950"/>
        <dbReference type="ChEBI" id="CHEBI:50058"/>
        <dbReference type="ChEBI" id="CHEBI:57856"/>
        <dbReference type="ChEBI" id="CHEBI:57925"/>
        <dbReference type="ChEBI" id="CHEBI:59789"/>
        <dbReference type="ChEBI" id="CHEBI:183640"/>
        <dbReference type="EC" id="2.1.1.137"/>
    </reaction>
</comment>
<dbReference type="InterPro" id="IPR029063">
    <property type="entry name" value="SAM-dependent_MTases_sf"/>
</dbReference>
<accession>A0A0F9KV53</accession>
<sequence>MVEEKSLEEDEIRKLVREQYGQVAESRQTTSSCCSPTSAPGVENQAVGSCGTNSNTCSPIRIPAEKLEEFMEKYSSQLGYSEEDLRIVPAGANLGLGCGNPTAHASIREGETVIDLGSGGGLDCFIASSKVGKTGKVIGVDMTYQMIDKARTNAKKGNYENVEFRLGEVEHLPIADNTGDLLISNCVINLAPDKGKVFNEAFRVLKPGGRMMISDIVLLEELPEDIKKSAEAYTGCLAGAILKDKYLGLIKEAGFQNIEVTENNGPSAIDLLLEDPETKAILEERDPNLENLKNLDKMAS</sequence>
<dbReference type="SUPFAM" id="SSF53335">
    <property type="entry name" value="S-adenosyl-L-methionine-dependent methyltransferases"/>
    <property type="match status" value="1"/>
</dbReference>
<gene>
    <name evidence="10" type="ORF">LCGC14_1287430</name>
</gene>
<name>A0A0F9KV53_9ZZZZ</name>
<protein>
    <recommendedName>
        <fullName evidence="5">Arsenite methyltransferase</fullName>
        <ecNumber evidence="4">2.1.1.137</ecNumber>
    </recommendedName>
</protein>
<comment type="similarity">
    <text evidence="3">Belongs to the methyltransferase superfamily. Arsenite methyltransferase family.</text>
</comment>
<evidence type="ECO:0000256" key="4">
    <source>
        <dbReference type="ARBA" id="ARBA00034521"/>
    </source>
</evidence>
<evidence type="ECO:0000313" key="10">
    <source>
        <dbReference type="EMBL" id="KKM85593.1"/>
    </source>
</evidence>
<dbReference type="Pfam" id="PF13847">
    <property type="entry name" value="Methyltransf_31"/>
    <property type="match status" value="1"/>
</dbReference>
<evidence type="ECO:0000256" key="3">
    <source>
        <dbReference type="ARBA" id="ARBA00034487"/>
    </source>
</evidence>